<evidence type="ECO:0000313" key="2">
    <source>
        <dbReference type="Proteomes" id="UP001419268"/>
    </source>
</evidence>
<dbReference type="EMBL" id="JBBNAG010000003">
    <property type="protein sequence ID" value="KAK9149520.1"/>
    <property type="molecule type" value="Genomic_DNA"/>
</dbReference>
<accession>A0AAP0KE43</accession>
<reference evidence="1 2" key="1">
    <citation type="submission" date="2024-01" db="EMBL/GenBank/DDBJ databases">
        <title>Genome assemblies of Stephania.</title>
        <authorList>
            <person name="Yang L."/>
        </authorList>
    </citation>
    <scope>NUCLEOTIDE SEQUENCE [LARGE SCALE GENOMIC DNA]</scope>
    <source>
        <strain evidence="1">JXDWG</strain>
        <tissue evidence="1">Leaf</tissue>
    </source>
</reference>
<sequence length="84" mass="9707">MKFAAIKHFYSLTDDSDDELVVDILQDSHDGDFVDNFDLSIEVSSNVSKIYVPSEYDEFVEIVFKEELAILMEAHKTNEKTKTR</sequence>
<name>A0AAP0KE43_9MAGN</name>
<organism evidence="1 2">
    <name type="scientific">Stephania cephalantha</name>
    <dbReference type="NCBI Taxonomy" id="152367"/>
    <lineage>
        <taxon>Eukaryota</taxon>
        <taxon>Viridiplantae</taxon>
        <taxon>Streptophyta</taxon>
        <taxon>Embryophyta</taxon>
        <taxon>Tracheophyta</taxon>
        <taxon>Spermatophyta</taxon>
        <taxon>Magnoliopsida</taxon>
        <taxon>Ranunculales</taxon>
        <taxon>Menispermaceae</taxon>
        <taxon>Menispermoideae</taxon>
        <taxon>Cissampelideae</taxon>
        <taxon>Stephania</taxon>
    </lineage>
</organism>
<keyword evidence="2" id="KW-1185">Reference proteome</keyword>
<evidence type="ECO:0000313" key="1">
    <source>
        <dbReference type="EMBL" id="KAK9149520.1"/>
    </source>
</evidence>
<dbReference type="AlphaFoldDB" id="A0AAP0KE43"/>
<gene>
    <name evidence="1" type="ORF">Scep_008277</name>
</gene>
<proteinExistence type="predicted"/>
<dbReference type="Proteomes" id="UP001419268">
    <property type="component" value="Unassembled WGS sequence"/>
</dbReference>
<comment type="caution">
    <text evidence="1">The sequence shown here is derived from an EMBL/GenBank/DDBJ whole genome shotgun (WGS) entry which is preliminary data.</text>
</comment>
<protein>
    <submittedName>
        <fullName evidence="1">Uncharacterized protein</fullName>
    </submittedName>
</protein>